<dbReference type="RefSeq" id="WP_284326882.1">
    <property type="nucleotide sequence ID" value="NZ_BSPP01000019.1"/>
</dbReference>
<sequence length="76" mass="8077">MSDEHLYEGQSPVVRMRVWALGQMVWGAFMAGLGVAVVGAILLAIWGISLLLPEASKQAPSPYGALEISQPAVQIV</sequence>
<proteinExistence type="predicted"/>
<evidence type="ECO:0000256" key="1">
    <source>
        <dbReference type="SAM" id="Phobius"/>
    </source>
</evidence>
<evidence type="ECO:0008006" key="4">
    <source>
        <dbReference type="Google" id="ProtNLM"/>
    </source>
</evidence>
<organism evidence="2 3">
    <name type="scientific">Cypionkella aquatica</name>
    <dbReference type="NCBI Taxonomy" id="1756042"/>
    <lineage>
        <taxon>Bacteria</taxon>
        <taxon>Pseudomonadati</taxon>
        <taxon>Pseudomonadota</taxon>
        <taxon>Alphaproteobacteria</taxon>
        <taxon>Rhodobacterales</taxon>
        <taxon>Paracoccaceae</taxon>
        <taxon>Cypionkella</taxon>
    </lineage>
</organism>
<evidence type="ECO:0000313" key="3">
    <source>
        <dbReference type="Proteomes" id="UP001157355"/>
    </source>
</evidence>
<keyword evidence="1" id="KW-0472">Membrane</keyword>
<dbReference type="Proteomes" id="UP001157355">
    <property type="component" value="Unassembled WGS sequence"/>
</dbReference>
<dbReference type="Gene3D" id="1.20.5.920">
    <property type="entry name" value="rhodobacter sphaeroides pufx membrane protein"/>
    <property type="match status" value="1"/>
</dbReference>
<protein>
    <recommendedName>
        <fullName evidence="4">PufX</fullName>
    </recommendedName>
</protein>
<dbReference type="EMBL" id="BSPP01000019">
    <property type="protein sequence ID" value="GLS88805.1"/>
    <property type="molecule type" value="Genomic_DNA"/>
</dbReference>
<feature type="transmembrane region" description="Helical" evidence="1">
    <location>
        <begin position="25"/>
        <end position="52"/>
    </location>
</feature>
<comment type="caution">
    <text evidence="2">The sequence shown here is derived from an EMBL/GenBank/DDBJ whole genome shotgun (WGS) entry which is preliminary data.</text>
</comment>
<dbReference type="InterPro" id="IPR020169">
    <property type="entry name" value="Intrinsic_membrane_PufX"/>
</dbReference>
<gene>
    <name evidence="2" type="ORF">GCM10010873_37790</name>
</gene>
<accession>A0AA37X446</accession>
<dbReference type="Pfam" id="PF11511">
    <property type="entry name" value="RhodobacterPufX"/>
    <property type="match status" value="1"/>
</dbReference>
<keyword evidence="3" id="KW-1185">Reference proteome</keyword>
<keyword evidence="1" id="KW-1133">Transmembrane helix</keyword>
<dbReference type="AlphaFoldDB" id="A0AA37X446"/>
<reference evidence="2 3" key="1">
    <citation type="journal article" date="2014" name="Int. J. Syst. Evol. Microbiol.">
        <title>Complete genome sequence of Corynebacterium casei LMG S-19264T (=DSM 44701T), isolated from a smear-ripened cheese.</title>
        <authorList>
            <consortium name="US DOE Joint Genome Institute (JGI-PGF)"/>
            <person name="Walter F."/>
            <person name="Albersmeier A."/>
            <person name="Kalinowski J."/>
            <person name="Ruckert C."/>
        </authorList>
    </citation>
    <scope>NUCLEOTIDE SEQUENCE [LARGE SCALE GENOMIC DNA]</scope>
    <source>
        <strain evidence="2 3">NBRC 111766</strain>
    </source>
</reference>
<name>A0AA37X446_9RHOB</name>
<keyword evidence="1" id="KW-0812">Transmembrane</keyword>
<evidence type="ECO:0000313" key="2">
    <source>
        <dbReference type="EMBL" id="GLS88805.1"/>
    </source>
</evidence>